<reference evidence="3" key="1">
    <citation type="journal article" date="2015" name="Genome Announc.">
        <title>Draft whole-genome sequence of the biocontrol agent Trichoderma harzianum T6776.</title>
        <authorList>
            <person name="Baroncelli R."/>
            <person name="Piaggeschi G."/>
            <person name="Fiorini L."/>
            <person name="Bertolini E."/>
            <person name="Zapparata A."/>
            <person name="Pe M.E."/>
            <person name="Sarrocco S."/>
            <person name="Vannacci G."/>
        </authorList>
    </citation>
    <scope>NUCLEOTIDE SEQUENCE [LARGE SCALE GENOMIC DNA]</scope>
    <source>
        <strain evidence="3">T6776</strain>
    </source>
</reference>
<dbReference type="AlphaFoldDB" id="A0A0F9ZIL9"/>
<accession>A0A0F9ZIL9</accession>
<dbReference type="Proteomes" id="UP000034112">
    <property type="component" value="Unassembled WGS sequence"/>
</dbReference>
<evidence type="ECO:0000313" key="3">
    <source>
        <dbReference type="Proteomes" id="UP000034112"/>
    </source>
</evidence>
<proteinExistence type="predicted"/>
<keyword evidence="1" id="KW-0732">Signal</keyword>
<name>A0A0F9ZIL9_TRIHA</name>
<dbReference type="OrthoDB" id="4964847at2759"/>
<evidence type="ECO:0000313" key="2">
    <source>
        <dbReference type="EMBL" id="KKP00132.1"/>
    </source>
</evidence>
<comment type="caution">
    <text evidence="2">The sequence shown here is derived from an EMBL/GenBank/DDBJ whole genome shotgun (WGS) entry which is preliminary data.</text>
</comment>
<gene>
    <name evidence="2" type="ORF">THAR02_07752</name>
</gene>
<feature type="chain" id="PRO_5002530666" description="Secreted protein" evidence="1">
    <location>
        <begin position="21"/>
        <end position="135"/>
    </location>
</feature>
<protein>
    <recommendedName>
        <fullName evidence="4">Secreted protein</fullName>
    </recommendedName>
</protein>
<evidence type="ECO:0000256" key="1">
    <source>
        <dbReference type="SAM" id="SignalP"/>
    </source>
</evidence>
<evidence type="ECO:0008006" key="4">
    <source>
        <dbReference type="Google" id="ProtNLM"/>
    </source>
</evidence>
<dbReference type="EMBL" id="JOKZ01000273">
    <property type="protein sequence ID" value="KKP00132.1"/>
    <property type="molecule type" value="Genomic_DNA"/>
</dbReference>
<feature type="signal peptide" evidence="1">
    <location>
        <begin position="1"/>
        <end position="20"/>
    </location>
</feature>
<organism evidence="2 3">
    <name type="scientific">Trichoderma harzianum</name>
    <name type="common">Hypocrea lixii</name>
    <dbReference type="NCBI Taxonomy" id="5544"/>
    <lineage>
        <taxon>Eukaryota</taxon>
        <taxon>Fungi</taxon>
        <taxon>Dikarya</taxon>
        <taxon>Ascomycota</taxon>
        <taxon>Pezizomycotina</taxon>
        <taxon>Sordariomycetes</taxon>
        <taxon>Hypocreomycetidae</taxon>
        <taxon>Hypocreales</taxon>
        <taxon>Hypocreaceae</taxon>
        <taxon>Trichoderma</taxon>
    </lineage>
</organism>
<sequence>MQLSTIRDLLLLVMASSAYAARTGCNDGEVAVGTSQTCGIGSPRGGPSCNDVQAAIYANDCGIINRSDHEDPCAGGPGNPGVKWIHPGTVGCTADGTPSFIQTEGGFFGNCRRVNSNCSPAPFIFQFASWCCPRL</sequence>